<dbReference type="PANTHER" id="PTHR38640:SF1">
    <property type="entry name" value="GEO09659P1"/>
    <property type="match status" value="1"/>
</dbReference>
<feature type="transmembrane region" description="Helical" evidence="1">
    <location>
        <begin position="59"/>
        <end position="78"/>
    </location>
</feature>
<sequence>MAVDDDPLSRFRIKKLEANVERLCSCYLPCIGAISYSTFAVNVVQPKLFRSIFPRHHTGIASSFFFNAQLGIGLYLYSRPSLQKASAYQRVRWTVYLTAMFNFGSVLLWATSKNLLPEKTFIRILFAISSSLCYLILGWQYLDFVDSSCNSSHDTN</sequence>
<feature type="transmembrane region" description="Helical" evidence="1">
    <location>
        <begin position="121"/>
        <end position="142"/>
    </location>
</feature>
<feature type="transmembrane region" description="Helical" evidence="1">
    <location>
        <begin position="90"/>
        <end position="109"/>
    </location>
</feature>
<evidence type="ECO:0000256" key="1">
    <source>
        <dbReference type="SAM" id="Phobius"/>
    </source>
</evidence>
<keyword evidence="1" id="KW-1133">Transmembrane helix</keyword>
<organism evidence="2 3">
    <name type="scientific">Saccoglossus kowalevskii</name>
    <name type="common">Acorn worm</name>
    <dbReference type="NCBI Taxonomy" id="10224"/>
    <lineage>
        <taxon>Eukaryota</taxon>
        <taxon>Metazoa</taxon>
        <taxon>Hemichordata</taxon>
        <taxon>Enteropneusta</taxon>
        <taxon>Harrimaniidae</taxon>
        <taxon>Saccoglossus</taxon>
    </lineage>
</organism>
<evidence type="ECO:0000313" key="3">
    <source>
        <dbReference type="RefSeq" id="XP_006819900.1"/>
    </source>
</evidence>
<gene>
    <name evidence="3" type="primary">LOC102805977</name>
</gene>
<proteinExistence type="predicted"/>
<keyword evidence="2" id="KW-1185">Reference proteome</keyword>
<protein>
    <submittedName>
        <fullName evidence="3">Uncharacterized protein LOC102805977</fullName>
    </submittedName>
</protein>
<keyword evidence="1" id="KW-0472">Membrane</keyword>
<feature type="transmembrane region" description="Helical" evidence="1">
    <location>
        <begin position="20"/>
        <end position="39"/>
    </location>
</feature>
<evidence type="ECO:0000313" key="2">
    <source>
        <dbReference type="Proteomes" id="UP000694865"/>
    </source>
</evidence>
<reference evidence="3" key="1">
    <citation type="submission" date="2025-08" db="UniProtKB">
        <authorList>
            <consortium name="RefSeq"/>
        </authorList>
    </citation>
    <scope>IDENTIFICATION</scope>
    <source>
        <tissue evidence="3">Testes</tissue>
    </source>
</reference>
<dbReference type="GeneID" id="102805977"/>
<dbReference type="RefSeq" id="XP_006819900.1">
    <property type="nucleotide sequence ID" value="XM_006819837.1"/>
</dbReference>
<accession>A0ABM0MIQ9</accession>
<keyword evidence="1" id="KW-0812">Transmembrane</keyword>
<name>A0ABM0MIQ9_SACKO</name>
<dbReference type="Proteomes" id="UP000694865">
    <property type="component" value="Unplaced"/>
</dbReference>
<dbReference type="PANTHER" id="PTHR38640">
    <property type="entry name" value="GEO09659P1"/>
    <property type="match status" value="1"/>
</dbReference>